<organism evidence="1 2">
    <name type="scientific">Methanoregula boonei (strain DSM 21154 / JCM 14090 / 6A8)</name>
    <dbReference type="NCBI Taxonomy" id="456442"/>
    <lineage>
        <taxon>Archaea</taxon>
        <taxon>Methanobacteriati</taxon>
        <taxon>Methanobacteriota</taxon>
        <taxon>Stenosarchaea group</taxon>
        <taxon>Methanomicrobia</taxon>
        <taxon>Methanomicrobiales</taxon>
        <taxon>Methanoregulaceae</taxon>
        <taxon>Methanoregula</taxon>
    </lineage>
</organism>
<accession>A7I4Y0</accession>
<dbReference type="PANTHER" id="PTHR22946:SF0">
    <property type="entry name" value="DIENELACTONE HYDROLASE DOMAIN-CONTAINING PROTEIN"/>
    <property type="match status" value="1"/>
</dbReference>
<evidence type="ECO:0000313" key="2">
    <source>
        <dbReference type="Proteomes" id="UP000002408"/>
    </source>
</evidence>
<dbReference type="EMBL" id="CP000780">
    <property type="protein sequence ID" value="ABS54791.1"/>
    <property type="molecule type" value="Genomic_DNA"/>
</dbReference>
<reference evidence="2" key="1">
    <citation type="journal article" date="2015" name="Microbiology">
        <title>Genome of Methanoregula boonei 6A8 reveals adaptations to oligotrophic peatland environments.</title>
        <authorList>
            <person name="Braeuer S."/>
            <person name="Cadillo-Quiroz H."/>
            <person name="Kyrpides N."/>
            <person name="Woyke T."/>
            <person name="Goodwin L."/>
            <person name="Detter C."/>
            <person name="Podell S."/>
            <person name="Yavitt J.B."/>
            <person name="Zinder S.H."/>
        </authorList>
    </citation>
    <scope>NUCLEOTIDE SEQUENCE [LARGE SCALE GENOMIC DNA]</scope>
    <source>
        <strain evidence="2">DSM 21154 / JCM 14090 / 6A8</strain>
    </source>
</reference>
<dbReference type="PROSITE" id="PS51257">
    <property type="entry name" value="PROKAR_LIPOPROTEIN"/>
    <property type="match status" value="1"/>
</dbReference>
<dbReference type="AlphaFoldDB" id="A7I4Y0"/>
<protein>
    <submittedName>
        <fullName evidence="1">Uncharacterized protein</fullName>
    </submittedName>
</protein>
<dbReference type="SUPFAM" id="SSF53474">
    <property type="entry name" value="alpha/beta-Hydrolases"/>
    <property type="match status" value="1"/>
</dbReference>
<dbReference type="RefSeq" id="WP_011991279.1">
    <property type="nucleotide sequence ID" value="NC_009712.1"/>
</dbReference>
<evidence type="ECO:0000313" key="1">
    <source>
        <dbReference type="EMBL" id="ABS54791.1"/>
    </source>
</evidence>
<dbReference type="HOGENOM" id="CLU_926257_0_0_2"/>
<dbReference type="Gene3D" id="3.40.50.1820">
    <property type="entry name" value="alpha/beta hydrolase"/>
    <property type="match status" value="1"/>
</dbReference>
<dbReference type="KEGG" id="mbn:Mboo_0269"/>
<dbReference type="InterPro" id="IPR029058">
    <property type="entry name" value="AB_hydrolase_fold"/>
</dbReference>
<dbReference type="GeneID" id="5412222"/>
<dbReference type="eggNOG" id="arCOG01654">
    <property type="taxonomic scope" value="Archaea"/>
</dbReference>
<dbReference type="STRING" id="456442.Mboo_0269"/>
<sequence length="298" mass="32122" precursor="true">MRTLLIAAGLACLVVLAACAGCMSSTTPQPTYTVDNNGVLSVTCAPVTTNETVLFSNETYTESKIILHTQTGDVTTYLSYPEDPKAVLLYLPGAGEKISGHAGRMVQYAADGYAFMFLDYRGRGGETTGYPFNPNTDYALFENKEWPEYYQTICDISSAQALLSSRFNVPVYAMGGSNGGRYAAVAAGVDKNFAGYIGISTADWGLKDQVLSQGGSGDILRFAESLEPSTYLPTISPRPVWMYHNATDPIIPFADGQALYATANKPKNFTEFNGDHGINPDVDNRLMALLAQIYGTQA</sequence>
<dbReference type="PANTHER" id="PTHR22946">
    <property type="entry name" value="DIENELACTONE HYDROLASE DOMAIN-CONTAINING PROTEIN-RELATED"/>
    <property type="match status" value="1"/>
</dbReference>
<dbReference type="InterPro" id="IPR050261">
    <property type="entry name" value="FrsA_esterase"/>
</dbReference>
<dbReference type="Proteomes" id="UP000002408">
    <property type="component" value="Chromosome"/>
</dbReference>
<proteinExistence type="predicted"/>
<keyword evidence="2" id="KW-1185">Reference proteome</keyword>
<gene>
    <name evidence="1" type="ordered locus">Mboo_0269</name>
</gene>
<name>A7I4Y0_METB6</name>